<protein>
    <submittedName>
        <fullName evidence="1">Uncharacterized protein</fullName>
    </submittedName>
</protein>
<accession>A0ACC2TK38</accession>
<organism evidence="1 2">
    <name type="scientific">Entomophthora muscae</name>
    <dbReference type="NCBI Taxonomy" id="34485"/>
    <lineage>
        <taxon>Eukaryota</taxon>
        <taxon>Fungi</taxon>
        <taxon>Fungi incertae sedis</taxon>
        <taxon>Zoopagomycota</taxon>
        <taxon>Entomophthoromycotina</taxon>
        <taxon>Entomophthoromycetes</taxon>
        <taxon>Entomophthorales</taxon>
        <taxon>Entomophthoraceae</taxon>
        <taxon>Entomophthora</taxon>
    </lineage>
</organism>
<evidence type="ECO:0000313" key="2">
    <source>
        <dbReference type="Proteomes" id="UP001165960"/>
    </source>
</evidence>
<keyword evidence="2" id="KW-1185">Reference proteome</keyword>
<gene>
    <name evidence="1" type="ORF">DSO57_1002287</name>
</gene>
<name>A0ACC2TK38_9FUNG</name>
<evidence type="ECO:0000313" key="1">
    <source>
        <dbReference type="EMBL" id="KAJ9074856.1"/>
    </source>
</evidence>
<dbReference type="EMBL" id="QTSX02002845">
    <property type="protein sequence ID" value="KAJ9074856.1"/>
    <property type="molecule type" value="Genomic_DNA"/>
</dbReference>
<proteinExistence type="predicted"/>
<reference evidence="1" key="1">
    <citation type="submission" date="2022-04" db="EMBL/GenBank/DDBJ databases">
        <title>Genome of the entomopathogenic fungus Entomophthora muscae.</title>
        <authorList>
            <person name="Elya C."/>
            <person name="Lovett B.R."/>
            <person name="Lee E."/>
            <person name="Macias A.M."/>
            <person name="Hajek A.E."/>
            <person name="De Bivort B.L."/>
            <person name="Kasson M.T."/>
            <person name="De Fine Licht H.H."/>
            <person name="Stajich J.E."/>
        </authorList>
    </citation>
    <scope>NUCLEOTIDE SEQUENCE</scope>
    <source>
        <strain evidence="1">Berkeley</strain>
    </source>
</reference>
<dbReference type="Proteomes" id="UP001165960">
    <property type="component" value="Unassembled WGS sequence"/>
</dbReference>
<comment type="caution">
    <text evidence="1">The sequence shown here is derived from an EMBL/GenBank/DDBJ whole genome shotgun (WGS) entry which is preliminary data.</text>
</comment>
<sequence>MKFALVQKRDDRLTETYPSRPSPRHAELASLSFFWKVIQVTVYLESKLPKKSTLIY</sequence>